<dbReference type="Proteomes" id="UP000543554">
    <property type="component" value="Unassembled WGS sequence"/>
</dbReference>
<keyword evidence="2" id="KW-1185">Reference proteome</keyword>
<dbReference type="AlphaFoldDB" id="A0AA40S065"/>
<gene>
    <name evidence="1" type="ORF">HNR51_000775</name>
</gene>
<proteinExistence type="predicted"/>
<evidence type="ECO:0000313" key="1">
    <source>
        <dbReference type="EMBL" id="MBA8911707.1"/>
    </source>
</evidence>
<reference evidence="1 2" key="1">
    <citation type="submission" date="2020-08" db="EMBL/GenBank/DDBJ databases">
        <title>Genomic Encyclopedia of Type Strains, Phase IV (KMG-IV): sequencing the most valuable type-strain genomes for metagenomic binning, comparative biology and taxonomic classification.</title>
        <authorList>
            <person name="Goeker M."/>
        </authorList>
    </citation>
    <scope>NUCLEOTIDE SEQUENCE [LARGE SCALE GENOMIC DNA]</scope>
    <source>
        <strain evidence="1 2">DSM 11490</strain>
    </source>
</reference>
<evidence type="ECO:0000313" key="2">
    <source>
        <dbReference type="Proteomes" id="UP000543554"/>
    </source>
</evidence>
<comment type="caution">
    <text evidence="1">The sequence shown here is derived from an EMBL/GenBank/DDBJ whole genome shotgun (WGS) entry which is preliminary data.</text>
</comment>
<dbReference type="RefSeq" id="WP_239681674.1">
    <property type="nucleotide sequence ID" value="NZ_BPRF01000040.1"/>
</dbReference>
<organism evidence="1 2">
    <name type="scientific">Methylorubrum thiocyanatum</name>
    <dbReference type="NCBI Taxonomy" id="47958"/>
    <lineage>
        <taxon>Bacteria</taxon>
        <taxon>Pseudomonadati</taxon>
        <taxon>Pseudomonadota</taxon>
        <taxon>Alphaproteobacteria</taxon>
        <taxon>Hyphomicrobiales</taxon>
        <taxon>Methylobacteriaceae</taxon>
        <taxon>Methylorubrum</taxon>
    </lineage>
</organism>
<name>A0AA40S065_9HYPH</name>
<sequence>MQRFADAIFSGIKQDSVAWCAAAIGAMLKRAGHKPSVSLAARSCEAWGVGLGAATVGAIATKKRGDSSCEGLSASSWEPTLVPLLGSRHGDAWLIAAVPRKAFTAFRWPTDVPLPSPHKLPTTIARTLACKSKPEGGEPVTRGDP</sequence>
<protein>
    <submittedName>
        <fullName evidence="1">Uncharacterized protein</fullName>
    </submittedName>
</protein>
<accession>A0AA40S065</accession>
<dbReference type="EMBL" id="JACJIB010000002">
    <property type="protein sequence ID" value="MBA8911707.1"/>
    <property type="molecule type" value="Genomic_DNA"/>
</dbReference>